<feature type="transmembrane region" description="Helical" evidence="1">
    <location>
        <begin position="549"/>
        <end position="567"/>
    </location>
</feature>
<dbReference type="OrthoDB" id="9780136at2"/>
<sequence length="577" mass="64488">MGVANWVMIWTAIMPLAVILYYFFRKKYKDQRVSSTLFWQERMKELQASPYLKKLQHHLLFYLQLAALLFCVLALIEPFNESETLAGNDFVFIVDTSATMLAGSPTHFEKQQAQMKKLASQAGGKPVTIVTTGVSPEVVIRNEQNVERVEKAIDQLAVSYENAEMEQTILFADTLATNDSTIIHIFTDYLDRAALANKTGQSYQVHGFSEKLTNVAIRQLGLSETDKGTRGIVQVINNSETSMNATVRLSSGSFEKAVEVKLEAAEELLVPFDELPNYKLWQAELDVSDDYAADNTMATYLAPPVNAIVIDSALHELIASGFRSLALDVSLAEATQLQPDAGLPLVTNQRDLLEATTPIFMFGRNDENPFEVTGQIETKPHPLFTYASLDEVYVSQLYPPFKGYETIATIDDHPFIQVSPKGDIVVLTDVQLTDWPLSPSFPLFLWSAMESLSDDAEFLGFFQPNEHRSMSLASPTGEWEIFRDGAYRHSYIEGSGPFVAPNEPGIYQVVGDEKDMTMIVQLTSQEKELSAGSSYVMGQSKAVQDTVRFSFVPFIIGIILLLVLLEWEVYRRGIATR</sequence>
<dbReference type="AlphaFoldDB" id="A0A1B1S3P1"/>
<feature type="domain" description="Aerotolerance regulator N-terminal" evidence="2">
    <location>
        <begin position="6"/>
        <end position="78"/>
    </location>
</feature>
<evidence type="ECO:0000313" key="4">
    <source>
        <dbReference type="EMBL" id="ANU27827.1"/>
    </source>
</evidence>
<dbReference type="Pfam" id="PF07584">
    <property type="entry name" value="BatA"/>
    <property type="match status" value="1"/>
</dbReference>
<keyword evidence="1" id="KW-0472">Membrane</keyword>
<dbReference type="PANTHER" id="PTHR37464:SF1">
    <property type="entry name" value="BLL2463 PROTEIN"/>
    <property type="match status" value="1"/>
</dbReference>
<dbReference type="InterPro" id="IPR002035">
    <property type="entry name" value="VWF_A"/>
</dbReference>
<proteinExistence type="predicted"/>
<dbReference type="KEGG" id="pll:I858_012615"/>
<keyword evidence="1" id="KW-1133">Transmembrane helix</keyword>
<dbReference type="Gene3D" id="3.40.50.410">
    <property type="entry name" value="von Willebrand factor, type A domain"/>
    <property type="match status" value="1"/>
</dbReference>
<dbReference type="RefSeq" id="WP_049693412.1">
    <property type="nucleotide sequence ID" value="NZ_CP016540.2"/>
</dbReference>
<feature type="transmembrane region" description="Helical" evidence="1">
    <location>
        <begin position="59"/>
        <end position="76"/>
    </location>
</feature>
<dbReference type="EMBL" id="CP016540">
    <property type="protein sequence ID" value="ANU27827.1"/>
    <property type="molecule type" value="Genomic_DNA"/>
</dbReference>
<evidence type="ECO:0000259" key="2">
    <source>
        <dbReference type="Pfam" id="PF07584"/>
    </source>
</evidence>
<evidence type="ECO:0000259" key="3">
    <source>
        <dbReference type="Pfam" id="PF13519"/>
    </source>
</evidence>
<dbReference type="Pfam" id="PF13519">
    <property type="entry name" value="VWA_2"/>
    <property type="match status" value="1"/>
</dbReference>
<feature type="domain" description="VWFA" evidence="3">
    <location>
        <begin position="91"/>
        <end position="188"/>
    </location>
</feature>
<dbReference type="InterPro" id="IPR024163">
    <property type="entry name" value="Aerotolerance_reg_N"/>
</dbReference>
<keyword evidence="1" id="KW-0812">Transmembrane</keyword>
<dbReference type="STRING" id="1302659.I858_012615"/>
<evidence type="ECO:0008006" key="6">
    <source>
        <dbReference type="Google" id="ProtNLM"/>
    </source>
</evidence>
<keyword evidence="5" id="KW-1185">Reference proteome</keyword>
<dbReference type="InterPro" id="IPR036465">
    <property type="entry name" value="vWFA_dom_sf"/>
</dbReference>
<accession>A0A1B1S3P1</accession>
<feature type="transmembrane region" description="Helical" evidence="1">
    <location>
        <begin position="6"/>
        <end position="24"/>
    </location>
</feature>
<name>A0A1B1S3P1_9BACL</name>
<evidence type="ECO:0000256" key="1">
    <source>
        <dbReference type="SAM" id="Phobius"/>
    </source>
</evidence>
<dbReference type="PANTHER" id="PTHR37464">
    <property type="entry name" value="BLL2463 PROTEIN"/>
    <property type="match status" value="1"/>
</dbReference>
<evidence type="ECO:0000313" key="5">
    <source>
        <dbReference type="Proteomes" id="UP000053354"/>
    </source>
</evidence>
<protein>
    <recommendedName>
        <fullName evidence="6">VWFA domain-containing protein</fullName>
    </recommendedName>
</protein>
<dbReference type="SUPFAM" id="SSF53300">
    <property type="entry name" value="vWA-like"/>
    <property type="match status" value="1"/>
</dbReference>
<organism evidence="4 5">
    <name type="scientific">Planococcus versutus</name>
    <dbReference type="NCBI Taxonomy" id="1302659"/>
    <lineage>
        <taxon>Bacteria</taxon>
        <taxon>Bacillati</taxon>
        <taxon>Bacillota</taxon>
        <taxon>Bacilli</taxon>
        <taxon>Bacillales</taxon>
        <taxon>Caryophanaceae</taxon>
        <taxon>Planococcus</taxon>
    </lineage>
</organism>
<gene>
    <name evidence="4" type="ORF">I858_012615</name>
</gene>
<dbReference type="Proteomes" id="UP000053354">
    <property type="component" value="Chromosome"/>
</dbReference>
<reference evidence="4" key="1">
    <citation type="submission" date="2016-10" db="EMBL/GenBank/DDBJ databases">
        <authorList>
            <person name="See-Too W.S."/>
        </authorList>
    </citation>
    <scope>NUCLEOTIDE SEQUENCE</scope>
    <source>
        <strain evidence="4">L10.15</strain>
    </source>
</reference>